<dbReference type="GO" id="GO:0005524">
    <property type="term" value="F:ATP binding"/>
    <property type="evidence" value="ECO:0007669"/>
    <property type="project" value="UniProtKB-KW"/>
</dbReference>
<dbReference type="InterPro" id="IPR043938">
    <property type="entry name" value="Ligase_CoA_dom"/>
</dbReference>
<dbReference type="PANTHER" id="PTHR43334">
    <property type="entry name" value="ACETATE--COA LIGASE [ADP-FORMING]"/>
    <property type="match status" value="1"/>
</dbReference>
<evidence type="ECO:0000256" key="3">
    <source>
        <dbReference type="ARBA" id="ARBA00022840"/>
    </source>
</evidence>
<keyword evidence="3" id="KW-0067">ATP-binding</keyword>
<dbReference type="Gene3D" id="3.40.50.261">
    <property type="entry name" value="Succinyl-CoA synthetase domains"/>
    <property type="match status" value="2"/>
</dbReference>
<dbReference type="GO" id="GO:0043758">
    <property type="term" value="F:acetate-CoA ligase (ADP-forming) activity"/>
    <property type="evidence" value="ECO:0007669"/>
    <property type="project" value="InterPro"/>
</dbReference>
<evidence type="ECO:0000256" key="1">
    <source>
        <dbReference type="ARBA" id="ARBA00022598"/>
    </source>
</evidence>
<evidence type="ECO:0000259" key="4">
    <source>
        <dbReference type="SMART" id="SM00881"/>
    </source>
</evidence>
<feature type="domain" description="CoA-binding" evidence="4">
    <location>
        <begin position="5"/>
        <end position="99"/>
    </location>
</feature>
<dbReference type="OrthoDB" id="18103at2157"/>
<evidence type="ECO:0000313" key="6">
    <source>
        <dbReference type="Proteomes" id="UP000002376"/>
    </source>
</evidence>
<evidence type="ECO:0000313" key="5">
    <source>
        <dbReference type="EMBL" id="ADG90422.1"/>
    </source>
</evidence>
<evidence type="ECO:0000256" key="2">
    <source>
        <dbReference type="ARBA" id="ARBA00022741"/>
    </source>
</evidence>
<dbReference type="HOGENOM" id="CLU_007415_2_3_2"/>
<dbReference type="InterPro" id="IPR032875">
    <property type="entry name" value="Succ_CoA_lig_flav_dom"/>
</dbReference>
<dbReference type="EMBL" id="CP001939">
    <property type="protein sequence ID" value="ADG90422.1"/>
    <property type="molecule type" value="Genomic_DNA"/>
</dbReference>
<dbReference type="AlphaFoldDB" id="D5TZX2"/>
<dbReference type="InterPro" id="IPR003781">
    <property type="entry name" value="CoA-bd"/>
</dbReference>
<dbReference type="RefSeq" id="WP_013129015.1">
    <property type="nucleotide sequence ID" value="NC_014160.1"/>
</dbReference>
<organism evidence="5 6">
    <name type="scientific">Thermosphaera aggregans (strain DSM 11486 / M11TL)</name>
    <dbReference type="NCBI Taxonomy" id="633148"/>
    <lineage>
        <taxon>Archaea</taxon>
        <taxon>Thermoproteota</taxon>
        <taxon>Thermoprotei</taxon>
        <taxon>Desulfurococcales</taxon>
        <taxon>Desulfurococcaceae</taxon>
        <taxon>Thermosphaera</taxon>
    </lineage>
</organism>
<dbReference type="Pfam" id="PF13607">
    <property type="entry name" value="Succ_CoA_lig"/>
    <property type="match status" value="1"/>
</dbReference>
<dbReference type="SUPFAM" id="SSF51735">
    <property type="entry name" value="NAD(P)-binding Rossmann-fold domains"/>
    <property type="match status" value="1"/>
</dbReference>
<protein>
    <submittedName>
        <fullName evidence="5">CoA-binding domain protein</fullName>
    </submittedName>
</protein>
<dbReference type="eggNOG" id="arCOG01340">
    <property type="taxonomic scope" value="Archaea"/>
</dbReference>
<dbReference type="KEGG" id="tag:Tagg_0142"/>
<dbReference type="Pfam" id="PF19045">
    <property type="entry name" value="Ligase_CoA_2"/>
    <property type="match status" value="1"/>
</dbReference>
<dbReference type="GeneID" id="9165154"/>
<accession>D5TZX2</accession>
<dbReference type="STRING" id="633148.Tagg_0142"/>
<dbReference type="SMART" id="SM00881">
    <property type="entry name" value="CoA_binding"/>
    <property type="match status" value="1"/>
</dbReference>
<dbReference type="Pfam" id="PF13380">
    <property type="entry name" value="CoA_binding_2"/>
    <property type="match status" value="1"/>
</dbReference>
<dbReference type="Gene3D" id="3.40.50.720">
    <property type="entry name" value="NAD(P)-binding Rossmann-like Domain"/>
    <property type="match status" value="1"/>
</dbReference>
<dbReference type="Proteomes" id="UP000002376">
    <property type="component" value="Chromosome"/>
</dbReference>
<dbReference type="InterPro" id="IPR051538">
    <property type="entry name" value="Acyl-CoA_Synth/Transferase"/>
</dbReference>
<proteinExistence type="predicted"/>
<dbReference type="InterPro" id="IPR016102">
    <property type="entry name" value="Succinyl-CoA_synth-like"/>
</dbReference>
<keyword evidence="1" id="KW-0436">Ligase</keyword>
<reference evidence="5 6" key="1">
    <citation type="journal article" date="2010" name="Stand. Genomic Sci.">
        <title>Complete genome sequence of Thermosphaera aggregans type strain (M11TL).</title>
        <authorList>
            <person name="Spring S."/>
            <person name="Rachel R."/>
            <person name="Lapidus A."/>
            <person name="Davenport K."/>
            <person name="Tice H."/>
            <person name="Copeland A."/>
            <person name="Cheng J.F."/>
            <person name="Lucas S."/>
            <person name="Chen F."/>
            <person name="Nolan M."/>
            <person name="Bruce D."/>
            <person name="Goodwin L."/>
            <person name="Pitluck S."/>
            <person name="Ivanova N."/>
            <person name="Mavromatis K."/>
            <person name="Ovchinnikova G."/>
            <person name="Pati A."/>
            <person name="Chen A."/>
            <person name="Palaniappan K."/>
            <person name="Land M."/>
            <person name="Hauser L."/>
            <person name="Chang Y.J."/>
            <person name="Jeffries C.C."/>
            <person name="Brettin T."/>
            <person name="Detter J.C."/>
            <person name="Tapia R."/>
            <person name="Han C."/>
            <person name="Heimerl T."/>
            <person name="Weikl F."/>
            <person name="Brambilla E."/>
            <person name="Goker M."/>
            <person name="Bristow J."/>
            <person name="Eisen J.A."/>
            <person name="Markowitz V."/>
            <person name="Hugenholtz P."/>
            <person name="Kyrpides N.C."/>
            <person name="Klenk H.P."/>
        </authorList>
    </citation>
    <scope>NUCLEOTIDE SEQUENCE [LARGE SCALE GENOMIC DNA]</scope>
    <source>
        <strain evidence="6">DSM 11486 / M11TL</strain>
    </source>
</reference>
<dbReference type="InterPro" id="IPR036291">
    <property type="entry name" value="NAD(P)-bd_dom_sf"/>
</dbReference>
<keyword evidence="6" id="KW-1185">Reference proteome</keyword>
<gene>
    <name evidence="5" type="ordered locus">Tagg_0142</name>
</gene>
<sequence>MIDKFFNPSSVAIIGASDKPGKVGKVILENFLKKFNGKIYPVNPNYDVIMGLKCYKSVRELPEPPDLAVIVIPAPSVPEVLEELGAKGTKAVIIISGGFRETNTPQGEMLEEKVKEIAAKYGIRIIGPNCIGIFDNWSGVDTFFLPEEKMKRPPKGYVGFISQSGAFASAIIDWMAYNNIGVSRAVSYGNKVDVDDVDLLKFFMSDEKTKIVLMYLEGLKTSRGKEFIKVARELVKVKPAVIYKAGKTSRGSMAAASHTAALAGDYSLYKSAIKQSGLIEAESFDEIMDIAKVFLTQPLMNGNKVYVVTDAGGVGVMLTDALTSQGFEMPRTPPDLKEELRSILPPHCIVENPIDLTGDTDDERYMKVLERILPRKEVDAVVVVALPQVPGIRGLLADYLIEAKNKYGKPIIAVAIGGEEARKISQKLESGGIPVFESPERAAKALKALYTYSMIKKEV</sequence>
<dbReference type="PANTHER" id="PTHR43334:SF2">
    <property type="entry name" value="ACETATE--COA LIGASE [ADP-FORMING]"/>
    <property type="match status" value="1"/>
</dbReference>
<reference evidence="6" key="2">
    <citation type="journal article" date="2010" name="Stand. Genomic Sci.">
        <title>Complete genome sequence of Thermosphaera aggregans type strain (M11TLT).</title>
        <authorList>
            <person name="Spring S."/>
            <person name="Rachel R."/>
            <person name="Lapidus A."/>
            <person name="Davenport K."/>
            <person name="Tice H."/>
            <person name="Copeland A."/>
            <person name="Cheng J.-F."/>
            <person name="Lucas S."/>
            <person name="Chen F."/>
            <person name="Nolan M."/>
            <person name="Bruce D."/>
            <person name="Goodwin L."/>
            <person name="Pitluck S."/>
            <person name="Ivanova N."/>
            <person name="Mavromatis K."/>
            <person name="Ovchinnikova G."/>
            <person name="Pati A."/>
            <person name="Chen A."/>
            <person name="Palaniappan K."/>
            <person name="Land M."/>
            <person name="Hauser L."/>
            <person name="Chang Y.-J."/>
            <person name="Jeffries C.C."/>
            <person name="Brettin T."/>
            <person name="Detter J.C."/>
            <person name="Tapia R."/>
            <person name="Han C."/>
            <person name="Heimerl T."/>
            <person name="Weikl F."/>
            <person name="Brambilla E."/>
            <person name="Goker M."/>
            <person name="Bristow J."/>
            <person name="Eisen J.A."/>
            <person name="Markowitz V."/>
            <person name="Hugenholtz P."/>
            <person name="Kyrpides N.C."/>
            <person name="Klenk H.-P."/>
        </authorList>
    </citation>
    <scope>NUCLEOTIDE SEQUENCE [LARGE SCALE GENOMIC DNA]</scope>
    <source>
        <strain evidence="6">DSM 11486 / M11TL</strain>
    </source>
</reference>
<name>D5TZX2_THEAM</name>
<keyword evidence="2" id="KW-0547">Nucleotide-binding</keyword>
<dbReference type="SUPFAM" id="SSF52210">
    <property type="entry name" value="Succinyl-CoA synthetase domains"/>
    <property type="match status" value="2"/>
</dbReference>
<reference key="3">
    <citation type="submission" date="2010-02" db="EMBL/GenBank/DDBJ databases">
        <title>Complete genome sequence of Thermosphaera aggregans type strain (M11TL).</title>
        <authorList>
            <consortium name="US DOE Joint Genome Institute (JGI-PGF)"/>
            <person name="Spring S."/>
            <person name="Lapidus A."/>
            <person name="Munk C."/>
            <person name="Schroeder M."/>
            <person name="Glavina Del Rio T."/>
            <person name="Tice H."/>
            <person name="Copeland A."/>
            <person name="Cheng J.-F."/>
            <person name="Lucas S."/>
            <person name="Chen F."/>
            <person name="Nolan M."/>
            <person name="Bruce D."/>
            <person name="Goodwin L."/>
            <person name="Pitluck S."/>
            <person name="Ivanova N."/>
            <person name="Mavromatis K."/>
            <person name="Ovchinnikova G."/>
            <person name="Pati A."/>
            <person name="Chen A."/>
            <person name="Palaniappan K."/>
            <person name="Land M."/>
            <person name="Hauser L."/>
            <person name="Chang Y.-J."/>
            <person name="Jeffries C.C."/>
            <person name="Brettin T."/>
            <person name="Detter J.C."/>
            <person name="Tapia R."/>
            <person name="Han C."/>
            <person name="Chain P."/>
            <person name="Heimerl T."/>
            <person name="Weik F."/>
            <person name="Goker M."/>
            <person name="Rachel R."/>
            <person name="Bristow J."/>
            <person name="Eisen J.A."/>
            <person name="Markowitz V."/>
            <person name="Hugenholtz P."/>
            <person name="Kyrpides N.C."/>
            <person name="Klenk H.-P."/>
        </authorList>
    </citation>
    <scope>NUCLEOTIDE SEQUENCE</scope>
    <source>
        <strain>DSM 11486</strain>
    </source>
</reference>